<dbReference type="GO" id="GO:0005576">
    <property type="term" value="C:extracellular region"/>
    <property type="evidence" value="ECO:0007669"/>
    <property type="project" value="UniProtKB-SubCell"/>
</dbReference>
<dbReference type="Pfam" id="PF22638">
    <property type="entry name" value="FlgK_D1"/>
    <property type="match status" value="1"/>
</dbReference>
<dbReference type="PRINTS" id="PR01005">
    <property type="entry name" value="FLGHOOKAP1"/>
</dbReference>
<dbReference type="EMBL" id="DXAQ01000046">
    <property type="protein sequence ID" value="HIZ88908.1"/>
    <property type="molecule type" value="Genomic_DNA"/>
</dbReference>
<dbReference type="PANTHER" id="PTHR30033">
    <property type="entry name" value="FLAGELLAR HOOK-ASSOCIATED PROTEIN 1"/>
    <property type="match status" value="1"/>
</dbReference>
<evidence type="ECO:0000256" key="2">
    <source>
        <dbReference type="ARBA" id="ARBA00004613"/>
    </source>
</evidence>
<proteinExistence type="inferred from homology"/>
<feature type="domain" description="Flagellar hook-associated protein FlgK helical" evidence="11">
    <location>
        <begin position="106"/>
        <end position="330"/>
    </location>
</feature>
<evidence type="ECO:0000256" key="3">
    <source>
        <dbReference type="ARBA" id="ARBA00009677"/>
    </source>
</evidence>
<dbReference type="GO" id="GO:0044780">
    <property type="term" value="P:bacterial-type flagellum assembly"/>
    <property type="evidence" value="ECO:0007669"/>
    <property type="project" value="InterPro"/>
</dbReference>
<dbReference type="GO" id="GO:0009424">
    <property type="term" value="C:bacterial-type flagellum hook"/>
    <property type="evidence" value="ECO:0007669"/>
    <property type="project" value="UniProtKB-UniRule"/>
</dbReference>
<evidence type="ECO:0000256" key="7">
    <source>
        <dbReference type="RuleBase" id="RU362065"/>
    </source>
</evidence>
<feature type="domain" description="Flagellar basal body rod protein N-terminal" evidence="9">
    <location>
        <begin position="10"/>
        <end position="37"/>
    </location>
</feature>
<dbReference type="SUPFAM" id="SSF64518">
    <property type="entry name" value="Phase 1 flagellin"/>
    <property type="match status" value="1"/>
</dbReference>
<evidence type="ECO:0000256" key="6">
    <source>
        <dbReference type="ARBA" id="ARBA00023143"/>
    </source>
</evidence>
<evidence type="ECO:0000256" key="1">
    <source>
        <dbReference type="ARBA" id="ARBA00004365"/>
    </source>
</evidence>
<dbReference type="InterPro" id="IPR053927">
    <property type="entry name" value="FlgK_helical"/>
</dbReference>
<keyword evidence="12" id="KW-0969">Cilium</keyword>
<organism evidence="12 13">
    <name type="scientific">Candidatus Mucispirillum faecigallinarum</name>
    <dbReference type="NCBI Taxonomy" id="2838699"/>
    <lineage>
        <taxon>Bacteria</taxon>
        <taxon>Pseudomonadati</taxon>
        <taxon>Deferribacterota</taxon>
        <taxon>Deferribacteres</taxon>
        <taxon>Deferribacterales</taxon>
        <taxon>Mucispirillaceae</taxon>
        <taxon>Mucispirillum</taxon>
    </lineage>
</organism>
<feature type="coiled-coil region" evidence="8">
    <location>
        <begin position="292"/>
        <end position="319"/>
    </location>
</feature>
<evidence type="ECO:0000259" key="11">
    <source>
        <dbReference type="Pfam" id="PF22638"/>
    </source>
</evidence>
<sequence length="589" mass="64763">MSNLLGMMWTGVSGLNAAQTGISVTGNNIANMKTENYSKQTVELVTKKPQYTYNGAIGKGVDVQSIRREYDDLLAKSVRNSNSNYQYYNSMSTTLKNAMLYFNELESGSGLGDALKDYFNAWQDLSNSAPDETSESLTKRTVLVEAADTLAIKIRDGYQYLEDARTQCDTNIQTEVDAINEITTQLAQLNKEIVSAEAMGQPANELRDMRDGLLDDLAEKTQISTYLREDGSVSVYMNGQTLVDNGTAHILFTEKDPENGNHLKIMWKTDNPNSKPIDMTSFMKGGVIAAQLEVRDNQLKQYQTDLDEMAKKVIEETNRIHATGVGLDKATEYTGKTQVINPEYPLNSTEGGLPYEVKSGSFDINISTPTGKTDDEGNEIYDTKKITIQVNASDTLKTVLEKINQQGANYVNASINLDNTVTIKAASGSYIAFGEDTSDFLMATGMNSFFSGSSAKDISIEASVKENPRLIAASEFGAEGDNTNALKIAQLQTTSFSTTKGDVTFSAFYGYFIGEMSSAKSQADTFTTTTEMSYSELSTQLMSIRGVSEEEEEVNLVLYQRMYEANSRYINVIDEMLNTLINSLGSAGR</sequence>
<evidence type="ECO:0000259" key="10">
    <source>
        <dbReference type="Pfam" id="PF06429"/>
    </source>
</evidence>
<dbReference type="Pfam" id="PF00460">
    <property type="entry name" value="Flg_bb_rod"/>
    <property type="match status" value="1"/>
</dbReference>
<comment type="subcellular location">
    <subcellularLocation>
        <location evidence="1 7">Bacterial flagellum</location>
    </subcellularLocation>
    <subcellularLocation>
        <location evidence="2 7">Secreted</location>
    </subcellularLocation>
</comment>
<dbReference type="Proteomes" id="UP000824176">
    <property type="component" value="Unassembled WGS sequence"/>
</dbReference>
<evidence type="ECO:0000256" key="5">
    <source>
        <dbReference type="ARBA" id="ARBA00022525"/>
    </source>
</evidence>
<evidence type="ECO:0000313" key="13">
    <source>
        <dbReference type="Proteomes" id="UP000824176"/>
    </source>
</evidence>
<dbReference type="AlphaFoldDB" id="A0A9D2GRW5"/>
<accession>A0A9D2GRW5</accession>
<name>A0A9D2GRW5_9BACT</name>
<feature type="coiled-coil region" evidence="8">
    <location>
        <begin position="172"/>
        <end position="199"/>
    </location>
</feature>
<evidence type="ECO:0000259" key="9">
    <source>
        <dbReference type="Pfam" id="PF00460"/>
    </source>
</evidence>
<feature type="domain" description="Flagellar basal-body/hook protein C-terminal" evidence="10">
    <location>
        <begin position="546"/>
        <end position="582"/>
    </location>
</feature>
<keyword evidence="12" id="KW-0282">Flagellum</keyword>
<dbReference type="GO" id="GO:0005198">
    <property type="term" value="F:structural molecule activity"/>
    <property type="evidence" value="ECO:0007669"/>
    <property type="project" value="UniProtKB-UniRule"/>
</dbReference>
<reference evidence="12" key="2">
    <citation type="submission" date="2021-04" db="EMBL/GenBank/DDBJ databases">
        <authorList>
            <person name="Gilroy R."/>
        </authorList>
    </citation>
    <scope>NUCLEOTIDE SEQUENCE</scope>
    <source>
        <strain evidence="12">ChiW4-1371</strain>
    </source>
</reference>
<comment type="similarity">
    <text evidence="3 7">Belongs to the flagella basal body rod proteins family.</text>
</comment>
<evidence type="ECO:0000256" key="4">
    <source>
        <dbReference type="ARBA" id="ARBA00016244"/>
    </source>
</evidence>
<dbReference type="InterPro" id="IPR002371">
    <property type="entry name" value="FlgK"/>
</dbReference>
<dbReference type="PANTHER" id="PTHR30033:SF1">
    <property type="entry name" value="FLAGELLAR HOOK-ASSOCIATED PROTEIN 1"/>
    <property type="match status" value="1"/>
</dbReference>
<reference evidence="12" key="1">
    <citation type="journal article" date="2021" name="PeerJ">
        <title>Extensive microbial diversity within the chicken gut microbiome revealed by metagenomics and culture.</title>
        <authorList>
            <person name="Gilroy R."/>
            <person name="Ravi A."/>
            <person name="Getino M."/>
            <person name="Pursley I."/>
            <person name="Horton D.L."/>
            <person name="Alikhan N.F."/>
            <person name="Baker D."/>
            <person name="Gharbi K."/>
            <person name="Hall N."/>
            <person name="Watson M."/>
            <person name="Adriaenssens E.M."/>
            <person name="Foster-Nyarko E."/>
            <person name="Jarju S."/>
            <person name="Secka A."/>
            <person name="Antonio M."/>
            <person name="Oren A."/>
            <person name="Chaudhuri R.R."/>
            <person name="La Ragione R."/>
            <person name="Hildebrand F."/>
            <person name="Pallen M.J."/>
        </authorList>
    </citation>
    <scope>NUCLEOTIDE SEQUENCE</scope>
    <source>
        <strain evidence="12">ChiW4-1371</strain>
    </source>
</reference>
<gene>
    <name evidence="7 12" type="primary">flgK</name>
    <name evidence="12" type="ORF">H9804_03095</name>
</gene>
<protein>
    <recommendedName>
        <fullName evidence="4 7">Flagellar hook-associated protein 1</fullName>
        <shortName evidence="7">HAP1</shortName>
    </recommendedName>
</protein>
<keyword evidence="5 7" id="KW-0964">Secreted</keyword>
<dbReference type="Pfam" id="PF06429">
    <property type="entry name" value="Flg_bbr_C"/>
    <property type="match status" value="1"/>
</dbReference>
<dbReference type="NCBIfam" id="TIGR02492">
    <property type="entry name" value="flgK_ends"/>
    <property type="match status" value="1"/>
</dbReference>
<comment type="caution">
    <text evidence="12">The sequence shown here is derived from an EMBL/GenBank/DDBJ whole genome shotgun (WGS) entry which is preliminary data.</text>
</comment>
<keyword evidence="8" id="KW-0175">Coiled coil</keyword>
<keyword evidence="12" id="KW-0966">Cell projection</keyword>
<evidence type="ECO:0000313" key="12">
    <source>
        <dbReference type="EMBL" id="HIZ88908.1"/>
    </source>
</evidence>
<dbReference type="InterPro" id="IPR010930">
    <property type="entry name" value="Flg_bb/hook_C_dom"/>
</dbReference>
<evidence type="ECO:0000256" key="8">
    <source>
        <dbReference type="SAM" id="Coils"/>
    </source>
</evidence>
<keyword evidence="6 7" id="KW-0975">Bacterial flagellum</keyword>
<dbReference type="InterPro" id="IPR001444">
    <property type="entry name" value="Flag_bb_rod_N"/>
</dbReference>